<accession>A0ACB9R476</accession>
<gene>
    <name evidence="1" type="ORF">MLD38_011801</name>
</gene>
<proteinExistence type="predicted"/>
<protein>
    <submittedName>
        <fullName evidence="1">Uncharacterized protein</fullName>
    </submittedName>
</protein>
<evidence type="ECO:0000313" key="2">
    <source>
        <dbReference type="Proteomes" id="UP001057402"/>
    </source>
</evidence>
<keyword evidence="2" id="KW-1185">Reference proteome</keyword>
<sequence>MEKQNNESLASQNEKTGDSAKEVRKRERAIRRRFEFEDREDVNRQADAFISNFRNQLRIQREDSIKQFHEMIARGV</sequence>
<name>A0ACB9R476_9MYRT</name>
<evidence type="ECO:0000313" key="1">
    <source>
        <dbReference type="EMBL" id="KAI4373708.1"/>
    </source>
</evidence>
<dbReference type="EMBL" id="CM042883">
    <property type="protein sequence ID" value="KAI4373708.1"/>
    <property type="molecule type" value="Genomic_DNA"/>
</dbReference>
<reference evidence="2" key="1">
    <citation type="journal article" date="2023" name="Front. Plant Sci.">
        <title>Chromosomal-level genome assembly of Melastoma candidum provides insights into trichome evolution.</title>
        <authorList>
            <person name="Zhong Y."/>
            <person name="Wu W."/>
            <person name="Sun C."/>
            <person name="Zou P."/>
            <person name="Liu Y."/>
            <person name="Dai S."/>
            <person name="Zhou R."/>
        </authorList>
    </citation>
    <scope>NUCLEOTIDE SEQUENCE [LARGE SCALE GENOMIC DNA]</scope>
</reference>
<dbReference type="Proteomes" id="UP001057402">
    <property type="component" value="Chromosome 4"/>
</dbReference>
<organism evidence="1 2">
    <name type="scientific">Melastoma candidum</name>
    <dbReference type="NCBI Taxonomy" id="119954"/>
    <lineage>
        <taxon>Eukaryota</taxon>
        <taxon>Viridiplantae</taxon>
        <taxon>Streptophyta</taxon>
        <taxon>Embryophyta</taxon>
        <taxon>Tracheophyta</taxon>
        <taxon>Spermatophyta</taxon>
        <taxon>Magnoliopsida</taxon>
        <taxon>eudicotyledons</taxon>
        <taxon>Gunneridae</taxon>
        <taxon>Pentapetalae</taxon>
        <taxon>rosids</taxon>
        <taxon>malvids</taxon>
        <taxon>Myrtales</taxon>
        <taxon>Melastomataceae</taxon>
        <taxon>Melastomatoideae</taxon>
        <taxon>Melastomateae</taxon>
        <taxon>Melastoma</taxon>
    </lineage>
</organism>
<comment type="caution">
    <text evidence="1">The sequence shown here is derived from an EMBL/GenBank/DDBJ whole genome shotgun (WGS) entry which is preliminary data.</text>
</comment>